<comment type="caution">
    <text evidence="1">The sequence shown here is derived from an EMBL/GenBank/DDBJ whole genome shotgun (WGS) entry which is preliminary data.</text>
</comment>
<evidence type="ECO:0000313" key="1">
    <source>
        <dbReference type="EMBL" id="KFF22663.1"/>
    </source>
</evidence>
<dbReference type="Proteomes" id="UP000028719">
    <property type="component" value="Unassembled WGS sequence"/>
</dbReference>
<gene>
    <name evidence="1" type="ORF">IW16_26660</name>
</gene>
<evidence type="ECO:0008006" key="3">
    <source>
        <dbReference type="Google" id="ProtNLM"/>
    </source>
</evidence>
<accession>A0ABR4UF83</accession>
<evidence type="ECO:0000313" key="2">
    <source>
        <dbReference type="Proteomes" id="UP000028719"/>
    </source>
</evidence>
<name>A0ABR4UF83_9FLAO</name>
<reference evidence="1 2" key="1">
    <citation type="submission" date="2014-07" db="EMBL/GenBank/DDBJ databases">
        <title>Genome of Chryseobacterium vrystaatense LMG 22846.</title>
        <authorList>
            <person name="Pipes S.E."/>
            <person name="Stropko S.J."/>
            <person name="Newman J.D."/>
        </authorList>
    </citation>
    <scope>NUCLEOTIDE SEQUENCE [LARGE SCALE GENOMIC DNA]</scope>
    <source>
        <strain evidence="1 2">LMG 22846</strain>
    </source>
</reference>
<sequence>MNRFLNIFKQRDEIWGNWYSEDGSGFSMVKGSWVLFKSDGTGEYESFSNGDDETSYNYAGKFTWKRTNKKQIEITELNKNPELIDYKIKTINGVKELSNLSFEVEGNYKLKGFWNFYQTLYKI</sequence>
<keyword evidence="2" id="KW-1185">Reference proteome</keyword>
<proteinExistence type="predicted"/>
<dbReference type="EMBL" id="JPRI01000014">
    <property type="protein sequence ID" value="KFF22663.1"/>
    <property type="molecule type" value="Genomic_DNA"/>
</dbReference>
<protein>
    <recommendedName>
        <fullName evidence="3">Lipocalin-like domain-containing protein</fullName>
    </recommendedName>
</protein>
<organism evidence="1 2">
    <name type="scientific">Chryseobacterium vrystaatense</name>
    <dbReference type="NCBI Taxonomy" id="307480"/>
    <lineage>
        <taxon>Bacteria</taxon>
        <taxon>Pseudomonadati</taxon>
        <taxon>Bacteroidota</taxon>
        <taxon>Flavobacteriia</taxon>
        <taxon>Flavobacteriales</taxon>
        <taxon>Weeksellaceae</taxon>
        <taxon>Chryseobacterium group</taxon>
        <taxon>Chryseobacterium</taxon>
    </lineage>
</organism>
<dbReference type="RefSeq" id="WP_034751664.1">
    <property type="nucleotide sequence ID" value="NZ_JPRI01000014.1"/>
</dbReference>